<dbReference type="SUPFAM" id="SSF58014">
    <property type="entry name" value="Coiled-coil domain of nucleotide exchange factor GrpE"/>
    <property type="match status" value="1"/>
</dbReference>
<dbReference type="PANTHER" id="PTHR21237:SF23">
    <property type="entry name" value="GRPE PROTEIN HOMOLOG, MITOCHONDRIAL"/>
    <property type="match status" value="1"/>
</dbReference>
<dbReference type="InterPro" id="IPR000740">
    <property type="entry name" value="GrpE"/>
</dbReference>
<dbReference type="EMBL" id="MHIF01000062">
    <property type="protein sequence ID" value="OGY46359.1"/>
    <property type="molecule type" value="Genomic_DNA"/>
</dbReference>
<organism evidence="5 6">
    <name type="scientific">Candidatus Buchananbacteria bacterium RIFCSPHIGHO2_01_FULL_46_12</name>
    <dbReference type="NCBI Taxonomy" id="1797536"/>
    <lineage>
        <taxon>Bacteria</taxon>
        <taxon>Candidatus Buchananiibacteriota</taxon>
    </lineage>
</organism>
<evidence type="ECO:0000256" key="4">
    <source>
        <dbReference type="RuleBase" id="RU004478"/>
    </source>
</evidence>
<dbReference type="SUPFAM" id="SSF51064">
    <property type="entry name" value="Head domain of nucleotide exchange factor GrpE"/>
    <property type="match status" value="1"/>
</dbReference>
<dbReference type="CDD" id="cd00446">
    <property type="entry name" value="GrpE"/>
    <property type="match status" value="1"/>
</dbReference>
<dbReference type="GO" id="GO:0042803">
    <property type="term" value="F:protein homodimerization activity"/>
    <property type="evidence" value="ECO:0007669"/>
    <property type="project" value="InterPro"/>
</dbReference>
<accession>A0A1G1Y206</accession>
<comment type="subcellular location">
    <subcellularLocation>
        <location evidence="3">Cytoplasm</location>
    </subcellularLocation>
</comment>
<evidence type="ECO:0000313" key="6">
    <source>
        <dbReference type="Proteomes" id="UP000178432"/>
    </source>
</evidence>
<keyword evidence="2 3" id="KW-0143">Chaperone</keyword>
<dbReference type="Pfam" id="PF01025">
    <property type="entry name" value="GrpE"/>
    <property type="match status" value="1"/>
</dbReference>
<dbReference type="GO" id="GO:0051082">
    <property type="term" value="F:unfolded protein binding"/>
    <property type="evidence" value="ECO:0007669"/>
    <property type="project" value="TreeGrafter"/>
</dbReference>
<name>A0A1G1Y206_9BACT</name>
<comment type="subunit">
    <text evidence="3">Homodimer.</text>
</comment>
<comment type="caution">
    <text evidence="5">The sequence shown here is derived from an EMBL/GenBank/DDBJ whole genome shotgun (WGS) entry which is preliminary data.</text>
</comment>
<proteinExistence type="inferred from homology"/>
<comment type="function">
    <text evidence="3">Participates actively in the response to hyperosmotic and heat shock by preventing the aggregation of stress-denatured proteins, in association with DnaK and GrpE. It is the nucleotide exchange factor for DnaK and may function as a thermosensor. Unfolded proteins bind initially to DnaJ; upon interaction with the DnaJ-bound protein, DnaK hydrolyzes its bound ATP, resulting in the formation of a stable complex. GrpE releases ADP from DnaK; ATP binding to DnaK triggers the release of the substrate protein, thus completing the reaction cycle. Several rounds of ATP-dependent interactions between DnaJ, DnaK and GrpE are required for fully efficient folding.</text>
</comment>
<dbReference type="GO" id="GO:0000774">
    <property type="term" value="F:adenyl-nucleotide exchange factor activity"/>
    <property type="evidence" value="ECO:0007669"/>
    <property type="project" value="InterPro"/>
</dbReference>
<dbReference type="Gene3D" id="2.30.22.10">
    <property type="entry name" value="Head domain of nucleotide exchange factor GrpE"/>
    <property type="match status" value="1"/>
</dbReference>
<sequence length="157" mass="18037">MDKQLEDLQDELALAQRKAEEHLDGWKRAKADYLNLKKDNEKFQTEIIQFANAGLIARLLPVFDNYKLALAHVPEDQKKAEWVSGFFHIKKQFEDFLKNLGIEEIKTLGQNFNPEFHEAAAHEEKEGFEPDAIFEEVKAGYLLQGKVIVPAKVKVAK</sequence>
<reference evidence="5 6" key="1">
    <citation type="journal article" date="2016" name="Nat. Commun.">
        <title>Thousands of microbial genomes shed light on interconnected biogeochemical processes in an aquifer system.</title>
        <authorList>
            <person name="Anantharaman K."/>
            <person name="Brown C.T."/>
            <person name="Hug L.A."/>
            <person name="Sharon I."/>
            <person name="Castelle C.J."/>
            <person name="Probst A.J."/>
            <person name="Thomas B.C."/>
            <person name="Singh A."/>
            <person name="Wilkins M.J."/>
            <person name="Karaoz U."/>
            <person name="Brodie E.L."/>
            <person name="Williams K.H."/>
            <person name="Hubbard S.S."/>
            <person name="Banfield J.F."/>
        </authorList>
    </citation>
    <scope>NUCLEOTIDE SEQUENCE [LARGE SCALE GENOMIC DNA]</scope>
</reference>
<comment type="similarity">
    <text evidence="1 3 4">Belongs to the GrpE family.</text>
</comment>
<dbReference type="PRINTS" id="PR00773">
    <property type="entry name" value="GRPEPROTEIN"/>
</dbReference>
<dbReference type="HAMAP" id="MF_01151">
    <property type="entry name" value="GrpE"/>
    <property type="match status" value="1"/>
</dbReference>
<dbReference type="AlphaFoldDB" id="A0A1G1Y206"/>
<evidence type="ECO:0000313" key="5">
    <source>
        <dbReference type="EMBL" id="OGY46359.1"/>
    </source>
</evidence>
<dbReference type="PANTHER" id="PTHR21237">
    <property type="entry name" value="GRPE PROTEIN"/>
    <property type="match status" value="1"/>
</dbReference>
<evidence type="ECO:0000256" key="3">
    <source>
        <dbReference type="HAMAP-Rule" id="MF_01151"/>
    </source>
</evidence>
<dbReference type="Proteomes" id="UP000178432">
    <property type="component" value="Unassembled WGS sequence"/>
</dbReference>
<keyword evidence="3" id="KW-0346">Stress response</keyword>
<dbReference type="Gene3D" id="3.90.20.20">
    <property type="match status" value="1"/>
</dbReference>
<evidence type="ECO:0000256" key="2">
    <source>
        <dbReference type="ARBA" id="ARBA00023186"/>
    </source>
</evidence>
<dbReference type="GO" id="GO:0006457">
    <property type="term" value="P:protein folding"/>
    <property type="evidence" value="ECO:0007669"/>
    <property type="project" value="InterPro"/>
</dbReference>
<keyword evidence="3" id="KW-0963">Cytoplasm</keyword>
<gene>
    <name evidence="3" type="primary">grpE</name>
    <name evidence="5" type="ORF">A2663_02365</name>
</gene>
<dbReference type="InterPro" id="IPR009012">
    <property type="entry name" value="GrpE_head"/>
</dbReference>
<dbReference type="InterPro" id="IPR013805">
    <property type="entry name" value="GrpE_CC"/>
</dbReference>
<evidence type="ECO:0000256" key="1">
    <source>
        <dbReference type="ARBA" id="ARBA00009054"/>
    </source>
</evidence>
<protein>
    <recommendedName>
        <fullName evidence="3">Protein GrpE</fullName>
    </recommendedName>
    <alternativeName>
        <fullName evidence="3">HSP-70 cofactor</fullName>
    </alternativeName>
</protein>
<dbReference type="GO" id="GO:0051087">
    <property type="term" value="F:protein-folding chaperone binding"/>
    <property type="evidence" value="ECO:0007669"/>
    <property type="project" value="InterPro"/>
</dbReference>
<dbReference type="GO" id="GO:0005737">
    <property type="term" value="C:cytoplasm"/>
    <property type="evidence" value="ECO:0007669"/>
    <property type="project" value="UniProtKB-SubCell"/>
</dbReference>